<organism evidence="1">
    <name type="scientific">Sediminibacterium sp. KACHI17</name>
    <dbReference type="NCBI Taxonomy" id="1751071"/>
    <lineage>
        <taxon>Bacteria</taxon>
        <taxon>Pseudomonadati</taxon>
        <taxon>Bacteroidota</taxon>
        <taxon>Chitinophagia</taxon>
        <taxon>Chitinophagales</taxon>
        <taxon>Chitinophagaceae</taxon>
        <taxon>Sediminibacterium</taxon>
    </lineage>
</organism>
<accession>A0AAT9GGD7</accession>
<dbReference type="EMBL" id="AP029612">
    <property type="protein sequence ID" value="BFG69638.1"/>
    <property type="molecule type" value="Genomic_DNA"/>
</dbReference>
<protein>
    <recommendedName>
        <fullName evidence="2">Outer membrane protein beta-barrel domain-containing protein</fullName>
    </recommendedName>
</protein>
<evidence type="ECO:0008006" key="2">
    <source>
        <dbReference type="Google" id="ProtNLM"/>
    </source>
</evidence>
<proteinExistence type="predicted"/>
<gene>
    <name evidence="1" type="ORF">KACHI17_05190</name>
</gene>
<name>A0AAT9GGD7_9BACT</name>
<sequence length="215" mass="23479">MRKLIIFPLLLISFIGYAQFQRNNVLLTGFVDMSTNKTNNLSPASSNSAFGTGLSISASKFISDRKLNSLTLSFNHNVSKQNPTSTVENKQIRNGIGIAFGHTILTPLAQRVYLSFPFSFGTSFSRFELKSNNQLVNKANNFTAGVSATIGIVYLTKKKWVFSANMGSLAGIRFDHGKTYSGTINETRSNSFNIYGGALGTAFNNMSIGIGYLIK</sequence>
<dbReference type="AlphaFoldDB" id="A0AAT9GGD7"/>
<evidence type="ECO:0000313" key="1">
    <source>
        <dbReference type="EMBL" id="BFG69638.1"/>
    </source>
</evidence>
<reference evidence="1" key="1">
    <citation type="submission" date="2024-02" db="EMBL/GenBank/DDBJ databases">
        <title>Sediminibacterium planktonica sp. nov. and Sediminibacterium longus sp. nov., isolated from surface lake and river water.</title>
        <authorList>
            <person name="Watanabe K."/>
            <person name="Takemine S."/>
            <person name="Ishii Y."/>
            <person name="Ogata Y."/>
            <person name="Shindo C."/>
            <person name="Suda W."/>
        </authorList>
    </citation>
    <scope>NUCLEOTIDE SEQUENCE</scope>
    <source>
        <strain evidence="1">KACHI17</strain>
    </source>
</reference>
<dbReference type="RefSeq" id="WP_353549949.1">
    <property type="nucleotide sequence ID" value="NZ_AP029612.1"/>
</dbReference>